<evidence type="ECO:0000256" key="1">
    <source>
        <dbReference type="ARBA" id="ARBA00004191"/>
    </source>
</evidence>
<keyword evidence="3" id="KW-0134">Cell wall</keyword>
<sequence>MLFVKAKVWPKKGIRTQKQKLFSTTLICHSSLSLSLSLSLCVSNSTNMNIFLLFLLSSLSPFKVTSAHTGTNPFTPKASLNRYWDNHISNNLPKPNFLFSKASPLDRVNSAILTQLAAHNSLPAHFASFCSLANLYCSFDSPSAQTHQQDLVARHFKDANFAAYSNKNFANYGSSQLGDGDSFKNYSDGLNSPYDSFKKYSKDANSHSEKFTFYAHEANVANASFTSYGADSAGGSGQFTSYDDQVNVPNLRFAAYDSDANNHRLSFIGYSHDTNSGSETFVSYGKTGNANPTEFSSYAEDANIIGSGFTGYGESGTGQNDSFKGYGQSANNPHNNFKSYGGGGTSGIDGFSNYRSGANVGDDSFQSYARNSNSGKVSFSNYGKSFNPGNDSFKEYGTGSKGRTSVGFKSYALGRSFKEYAKNGVAFAEYSSLSKEGTEATKTESSGSLVNKWVEPGKFFRESMLKQGNVVVMPDIRDKMPERSFLPRGILSKLPFSTPGMSELREIFHARDNSAMEHVLTNALGECERAPSPGETKRCVGSIEDMIDFATSVLGHNVVVRTTENVWGSKQKVMIGMISGINGGNVTKSVSCHQTLYPYLLYYCHSVPKVRVYEADIVDVESKSKINHGVAICHIDTSSWSPEHGAFVVLGSSPGKIEVCHWIFENDMAWAIAD</sequence>
<dbReference type="GO" id="GO:0048046">
    <property type="term" value="C:apoplast"/>
    <property type="evidence" value="ECO:0007669"/>
    <property type="project" value="UniProtKB-SubCell"/>
</dbReference>
<evidence type="ECO:0000256" key="6">
    <source>
        <dbReference type="ARBA" id="ARBA00023180"/>
    </source>
</evidence>
<dbReference type="Pfam" id="PF03181">
    <property type="entry name" value="BURP"/>
    <property type="match status" value="1"/>
</dbReference>
<evidence type="ECO:0000256" key="2">
    <source>
        <dbReference type="ARBA" id="ARBA00004271"/>
    </source>
</evidence>
<comment type="subcellular location">
    <subcellularLocation>
        <location evidence="1">Secreted</location>
        <location evidence="1">Cell wall</location>
    </subcellularLocation>
    <subcellularLocation>
        <location evidence="2">Secreted</location>
        <location evidence="2">Extracellular space</location>
        <location evidence="2">Apoplast</location>
    </subcellularLocation>
</comment>
<protein>
    <recommendedName>
        <fullName evidence="7">BURP domain-containing protein</fullName>
    </recommendedName>
</protein>
<keyword evidence="3" id="KW-0964">Secreted</keyword>
<dbReference type="AlphaFoldDB" id="A0A251P9Z7"/>
<keyword evidence="4" id="KW-0052">Apoplast</keyword>
<dbReference type="Gramene" id="ONI08393">
    <property type="protein sequence ID" value="ONI08393"/>
    <property type="gene ID" value="PRUPE_5G175100"/>
</dbReference>
<proteinExistence type="predicted"/>
<dbReference type="SMART" id="SM01045">
    <property type="entry name" value="BURP"/>
    <property type="match status" value="1"/>
</dbReference>
<reference evidence="8 9" key="1">
    <citation type="journal article" date="2013" name="Nat. Genet.">
        <title>The high-quality draft genome of peach (Prunus persica) identifies unique patterns of genetic diversity, domestication and genome evolution.</title>
        <authorList>
            <consortium name="International Peach Genome Initiative"/>
            <person name="Verde I."/>
            <person name="Abbott A.G."/>
            <person name="Scalabrin S."/>
            <person name="Jung S."/>
            <person name="Shu S."/>
            <person name="Marroni F."/>
            <person name="Zhebentyayeva T."/>
            <person name="Dettori M.T."/>
            <person name="Grimwood J."/>
            <person name="Cattonaro F."/>
            <person name="Zuccolo A."/>
            <person name="Rossini L."/>
            <person name="Jenkins J."/>
            <person name="Vendramin E."/>
            <person name="Meisel L.A."/>
            <person name="Decroocq V."/>
            <person name="Sosinski B."/>
            <person name="Prochnik S."/>
            <person name="Mitros T."/>
            <person name="Policriti A."/>
            <person name="Cipriani G."/>
            <person name="Dondini L."/>
            <person name="Ficklin S."/>
            <person name="Goodstein D.M."/>
            <person name="Xuan P."/>
            <person name="Del Fabbro C."/>
            <person name="Aramini V."/>
            <person name="Copetti D."/>
            <person name="Gonzalez S."/>
            <person name="Horner D.S."/>
            <person name="Falchi R."/>
            <person name="Lucas S."/>
            <person name="Mica E."/>
            <person name="Maldonado J."/>
            <person name="Lazzari B."/>
            <person name="Bielenberg D."/>
            <person name="Pirona R."/>
            <person name="Miculan M."/>
            <person name="Barakat A."/>
            <person name="Testolin R."/>
            <person name="Stella A."/>
            <person name="Tartarini S."/>
            <person name="Tonutti P."/>
            <person name="Arus P."/>
            <person name="Orellana A."/>
            <person name="Wells C."/>
            <person name="Main D."/>
            <person name="Vizzotto G."/>
            <person name="Silva H."/>
            <person name="Salamini F."/>
            <person name="Schmutz J."/>
            <person name="Morgante M."/>
            <person name="Rokhsar D.S."/>
        </authorList>
    </citation>
    <scope>NUCLEOTIDE SEQUENCE [LARGE SCALE GENOMIC DNA]</scope>
    <source>
        <strain evidence="9">cv. Nemared</strain>
    </source>
</reference>
<dbReference type="STRING" id="3760.A0A251P9Z7"/>
<dbReference type="EMBL" id="CM007655">
    <property type="protein sequence ID" value="ONI08393.1"/>
    <property type="molecule type" value="Genomic_DNA"/>
</dbReference>
<evidence type="ECO:0000313" key="9">
    <source>
        <dbReference type="Proteomes" id="UP000006882"/>
    </source>
</evidence>
<dbReference type="PANTHER" id="PTHR31458">
    <property type="entry name" value="POLYGALACTURONASE 1 BETA-LIKE PROTEIN 2"/>
    <property type="match status" value="1"/>
</dbReference>
<accession>A0A251P9Z7</accession>
<name>A0A251P9Z7_PRUPE</name>
<dbReference type="Proteomes" id="UP000006882">
    <property type="component" value="Chromosome G5"/>
</dbReference>
<dbReference type="eggNOG" id="ENOG502QT2V">
    <property type="taxonomic scope" value="Eukaryota"/>
</dbReference>
<dbReference type="OrthoDB" id="773062at2759"/>
<evidence type="ECO:0000259" key="7">
    <source>
        <dbReference type="PROSITE" id="PS51277"/>
    </source>
</evidence>
<dbReference type="InterPro" id="IPR004873">
    <property type="entry name" value="BURP_dom"/>
</dbReference>
<organism evidence="8 9">
    <name type="scientific">Prunus persica</name>
    <name type="common">Peach</name>
    <name type="synonym">Amygdalus persica</name>
    <dbReference type="NCBI Taxonomy" id="3760"/>
    <lineage>
        <taxon>Eukaryota</taxon>
        <taxon>Viridiplantae</taxon>
        <taxon>Streptophyta</taxon>
        <taxon>Embryophyta</taxon>
        <taxon>Tracheophyta</taxon>
        <taxon>Spermatophyta</taxon>
        <taxon>Magnoliopsida</taxon>
        <taxon>eudicotyledons</taxon>
        <taxon>Gunneridae</taxon>
        <taxon>Pentapetalae</taxon>
        <taxon>rosids</taxon>
        <taxon>fabids</taxon>
        <taxon>Rosales</taxon>
        <taxon>Rosaceae</taxon>
        <taxon>Amygdaloideae</taxon>
        <taxon>Amygdaleae</taxon>
        <taxon>Prunus</taxon>
    </lineage>
</organism>
<dbReference type="InterPro" id="IPR051897">
    <property type="entry name" value="PG-associated_BURP"/>
</dbReference>
<dbReference type="PANTHER" id="PTHR31458:SF9">
    <property type="entry name" value="POLYGALACTURONASE-1 NON-CATALYTIC SUBUNIT BETA"/>
    <property type="match status" value="1"/>
</dbReference>
<keyword evidence="5" id="KW-0732">Signal</keyword>
<gene>
    <name evidence="8" type="ORF">PRUPE_5G175100</name>
</gene>
<evidence type="ECO:0000313" key="8">
    <source>
        <dbReference type="EMBL" id="ONI08393.1"/>
    </source>
</evidence>
<keyword evidence="6" id="KW-0325">Glycoprotein</keyword>
<keyword evidence="9" id="KW-1185">Reference proteome</keyword>
<evidence type="ECO:0000256" key="4">
    <source>
        <dbReference type="ARBA" id="ARBA00022523"/>
    </source>
</evidence>
<evidence type="ECO:0000256" key="3">
    <source>
        <dbReference type="ARBA" id="ARBA00022512"/>
    </source>
</evidence>
<dbReference type="PROSITE" id="PS51277">
    <property type="entry name" value="BURP"/>
    <property type="match status" value="1"/>
</dbReference>
<evidence type="ECO:0000256" key="5">
    <source>
        <dbReference type="ARBA" id="ARBA00022729"/>
    </source>
</evidence>
<feature type="domain" description="BURP" evidence="7">
    <location>
        <begin position="459"/>
        <end position="673"/>
    </location>
</feature>